<accession>A0A2G5V4H4</accession>
<dbReference type="OrthoDB" id="5862449at2759"/>
<gene>
    <name evidence="1" type="primary">Cnig_chr_II.g6278</name>
    <name evidence="1" type="ORF">B9Z55_006278</name>
</gene>
<reference evidence="2" key="1">
    <citation type="submission" date="2017-10" db="EMBL/GenBank/DDBJ databases">
        <title>Rapid genome shrinkage in a self-fertile nematode reveals novel sperm competition proteins.</title>
        <authorList>
            <person name="Yin D."/>
            <person name="Schwarz E.M."/>
            <person name="Thomas C.G."/>
            <person name="Felde R.L."/>
            <person name="Korf I.F."/>
            <person name="Cutter A.D."/>
            <person name="Schartner C.M."/>
            <person name="Ralston E.J."/>
            <person name="Meyer B.J."/>
            <person name="Haag E.S."/>
        </authorList>
    </citation>
    <scope>NUCLEOTIDE SEQUENCE [LARGE SCALE GENOMIC DNA]</scope>
    <source>
        <strain evidence="2">JU1422</strain>
    </source>
</reference>
<evidence type="ECO:0008006" key="3">
    <source>
        <dbReference type="Google" id="ProtNLM"/>
    </source>
</evidence>
<proteinExistence type="predicted"/>
<comment type="caution">
    <text evidence="1">The sequence shown here is derived from an EMBL/GenBank/DDBJ whole genome shotgun (WGS) entry which is preliminary data.</text>
</comment>
<dbReference type="Proteomes" id="UP000230233">
    <property type="component" value="Chromosome II"/>
</dbReference>
<organism evidence="1 2">
    <name type="scientific">Caenorhabditis nigoni</name>
    <dbReference type="NCBI Taxonomy" id="1611254"/>
    <lineage>
        <taxon>Eukaryota</taxon>
        <taxon>Metazoa</taxon>
        <taxon>Ecdysozoa</taxon>
        <taxon>Nematoda</taxon>
        <taxon>Chromadorea</taxon>
        <taxon>Rhabditida</taxon>
        <taxon>Rhabditina</taxon>
        <taxon>Rhabditomorpha</taxon>
        <taxon>Rhabditoidea</taxon>
        <taxon>Rhabditidae</taxon>
        <taxon>Peloderinae</taxon>
        <taxon>Caenorhabditis</taxon>
    </lineage>
</organism>
<sequence>MSLNFFKFNCVEPTCKFHDKLHLHCGQIRCHFASNDPLIISNHISVFHPENADIPEDRELYHIDVSCASDTCQFNTSSTHWHCIRCQAGFEIVGLHCCPVPTSPPKLDSCARPFCKLKKKAHFHCKTCDQGFSNSTKLLNHSHRPTTKTRRVVDKKSPKAQVENLVPRDFFEIREPIRFTMEEHFGGSSNEE</sequence>
<name>A0A2G5V4H4_9PELO</name>
<protein>
    <recommendedName>
        <fullName evidence="3">C2H2-type domain-containing protein</fullName>
    </recommendedName>
</protein>
<dbReference type="STRING" id="1611254.A0A2G5V4H4"/>
<dbReference type="EMBL" id="PDUG01000002">
    <property type="protein sequence ID" value="PIC46662.1"/>
    <property type="molecule type" value="Genomic_DNA"/>
</dbReference>
<evidence type="ECO:0000313" key="2">
    <source>
        <dbReference type="Proteomes" id="UP000230233"/>
    </source>
</evidence>
<keyword evidence="2" id="KW-1185">Reference proteome</keyword>
<dbReference type="AlphaFoldDB" id="A0A2G5V4H4"/>
<evidence type="ECO:0000313" key="1">
    <source>
        <dbReference type="EMBL" id="PIC46662.1"/>
    </source>
</evidence>